<feature type="region of interest" description="Disordered" evidence="12">
    <location>
        <begin position="232"/>
        <end position="332"/>
    </location>
</feature>
<feature type="transmembrane region" description="Helical" evidence="11">
    <location>
        <begin position="452"/>
        <end position="473"/>
    </location>
</feature>
<evidence type="ECO:0000256" key="4">
    <source>
        <dbReference type="ARBA" id="ARBA00022989"/>
    </source>
</evidence>
<dbReference type="GO" id="GO:0005794">
    <property type="term" value="C:Golgi apparatus"/>
    <property type="evidence" value="ECO:0007669"/>
    <property type="project" value="TreeGrafter"/>
</dbReference>
<keyword evidence="6" id="KW-0564">Palmitate</keyword>
<comment type="catalytic activity">
    <reaction evidence="10 11">
        <text>L-cysteinyl-[protein] + hexadecanoyl-CoA = S-hexadecanoyl-L-cysteinyl-[protein] + CoA</text>
        <dbReference type="Rhea" id="RHEA:36683"/>
        <dbReference type="Rhea" id="RHEA-COMP:10131"/>
        <dbReference type="Rhea" id="RHEA-COMP:11032"/>
        <dbReference type="ChEBI" id="CHEBI:29950"/>
        <dbReference type="ChEBI" id="CHEBI:57287"/>
        <dbReference type="ChEBI" id="CHEBI:57379"/>
        <dbReference type="ChEBI" id="CHEBI:74151"/>
        <dbReference type="EC" id="2.3.1.225"/>
    </reaction>
</comment>
<evidence type="ECO:0000259" key="13">
    <source>
        <dbReference type="Pfam" id="PF01529"/>
    </source>
</evidence>
<evidence type="ECO:0000256" key="3">
    <source>
        <dbReference type="ARBA" id="ARBA00022692"/>
    </source>
</evidence>
<name>A0A238FDG4_9BASI</name>
<comment type="similarity">
    <text evidence="9">Belongs to the DHHC palmitoyltransferase family. PFA5 subfamily.</text>
</comment>
<feature type="region of interest" description="Disordered" evidence="12">
    <location>
        <begin position="168"/>
        <end position="209"/>
    </location>
</feature>
<gene>
    <name evidence="14" type="ORF">BQ2448_2815</name>
</gene>
<dbReference type="Proteomes" id="UP000198372">
    <property type="component" value="Unassembled WGS sequence"/>
</dbReference>
<evidence type="ECO:0000256" key="8">
    <source>
        <dbReference type="ARBA" id="ARBA00023315"/>
    </source>
</evidence>
<evidence type="ECO:0000256" key="9">
    <source>
        <dbReference type="ARBA" id="ARBA00038298"/>
    </source>
</evidence>
<dbReference type="EMBL" id="FMSP01000007">
    <property type="protein sequence ID" value="SCV71227.1"/>
    <property type="molecule type" value="Genomic_DNA"/>
</dbReference>
<dbReference type="GO" id="GO:0016020">
    <property type="term" value="C:membrane"/>
    <property type="evidence" value="ECO:0007669"/>
    <property type="project" value="UniProtKB-SubCell"/>
</dbReference>
<dbReference type="PANTHER" id="PTHR22883:SF23">
    <property type="entry name" value="PALMITOYLTRANSFERASE ZDHHC6"/>
    <property type="match status" value="1"/>
</dbReference>
<dbReference type="PANTHER" id="PTHR22883">
    <property type="entry name" value="ZINC FINGER DHHC DOMAIN CONTAINING PROTEIN"/>
    <property type="match status" value="1"/>
</dbReference>
<evidence type="ECO:0000256" key="12">
    <source>
        <dbReference type="SAM" id="MobiDB-lite"/>
    </source>
</evidence>
<feature type="region of interest" description="Disordered" evidence="12">
    <location>
        <begin position="1"/>
        <end position="44"/>
    </location>
</feature>
<feature type="compositionally biased region" description="Low complexity" evidence="12">
    <location>
        <begin position="22"/>
        <end position="32"/>
    </location>
</feature>
<dbReference type="Pfam" id="PF01529">
    <property type="entry name" value="DHHC"/>
    <property type="match status" value="1"/>
</dbReference>
<feature type="compositionally biased region" description="Low complexity" evidence="12">
    <location>
        <begin position="244"/>
        <end position="256"/>
    </location>
</feature>
<protein>
    <recommendedName>
        <fullName evidence="11">Palmitoyltransferase</fullName>
        <ecNumber evidence="11">2.3.1.225</ecNumber>
    </recommendedName>
</protein>
<feature type="transmembrane region" description="Helical" evidence="11">
    <location>
        <begin position="112"/>
        <end position="131"/>
    </location>
</feature>
<evidence type="ECO:0000256" key="5">
    <source>
        <dbReference type="ARBA" id="ARBA00023136"/>
    </source>
</evidence>
<keyword evidence="2 11" id="KW-0808">Transferase</keyword>
<feature type="transmembrane region" description="Helical" evidence="11">
    <location>
        <begin position="419"/>
        <end position="440"/>
    </location>
</feature>
<dbReference type="GO" id="GO:0019706">
    <property type="term" value="F:protein-cysteine S-palmitoyltransferase activity"/>
    <property type="evidence" value="ECO:0007669"/>
    <property type="project" value="UniProtKB-EC"/>
</dbReference>
<dbReference type="GO" id="GO:0006612">
    <property type="term" value="P:protein targeting to membrane"/>
    <property type="evidence" value="ECO:0007669"/>
    <property type="project" value="TreeGrafter"/>
</dbReference>
<keyword evidence="7" id="KW-0449">Lipoprotein</keyword>
<keyword evidence="15" id="KW-1185">Reference proteome</keyword>
<evidence type="ECO:0000256" key="11">
    <source>
        <dbReference type="RuleBase" id="RU079119"/>
    </source>
</evidence>
<evidence type="ECO:0000256" key="1">
    <source>
        <dbReference type="ARBA" id="ARBA00004141"/>
    </source>
</evidence>
<feature type="compositionally biased region" description="Polar residues" evidence="12">
    <location>
        <begin position="257"/>
        <end position="270"/>
    </location>
</feature>
<keyword evidence="4 11" id="KW-1133">Transmembrane helix</keyword>
<dbReference type="InterPro" id="IPR001594">
    <property type="entry name" value="Palmitoyltrfase_DHHC"/>
</dbReference>
<dbReference type="PROSITE" id="PS50216">
    <property type="entry name" value="DHHC"/>
    <property type="match status" value="1"/>
</dbReference>
<dbReference type="InterPro" id="IPR039859">
    <property type="entry name" value="PFA4/ZDH16/20/ERF2-like"/>
</dbReference>
<feature type="compositionally biased region" description="Polar residues" evidence="12">
    <location>
        <begin position="1"/>
        <end position="13"/>
    </location>
</feature>
<comment type="domain">
    <text evidence="11">The DHHC domain is required for palmitoyltransferase activity.</text>
</comment>
<feature type="compositionally biased region" description="Pro residues" evidence="12">
    <location>
        <begin position="286"/>
        <end position="298"/>
    </location>
</feature>
<feature type="compositionally biased region" description="Low complexity" evidence="12">
    <location>
        <begin position="271"/>
        <end position="284"/>
    </location>
</feature>
<dbReference type="GO" id="GO:0005783">
    <property type="term" value="C:endoplasmic reticulum"/>
    <property type="evidence" value="ECO:0007669"/>
    <property type="project" value="TreeGrafter"/>
</dbReference>
<keyword evidence="5 11" id="KW-0472">Membrane</keyword>
<evidence type="ECO:0000256" key="7">
    <source>
        <dbReference type="ARBA" id="ARBA00023288"/>
    </source>
</evidence>
<feature type="transmembrane region" description="Helical" evidence="11">
    <location>
        <begin position="74"/>
        <end position="92"/>
    </location>
</feature>
<reference evidence="15" key="1">
    <citation type="submission" date="2016-09" db="EMBL/GenBank/DDBJ databases">
        <authorList>
            <person name="Jeantristanb JTB J.-T."/>
            <person name="Ricardo R."/>
        </authorList>
    </citation>
    <scope>NUCLEOTIDE SEQUENCE [LARGE SCALE GENOMIC DNA]</scope>
</reference>
<evidence type="ECO:0000256" key="2">
    <source>
        <dbReference type="ARBA" id="ARBA00022679"/>
    </source>
</evidence>
<organism evidence="14 15">
    <name type="scientific">Microbotryum intermedium</name>
    <dbReference type="NCBI Taxonomy" id="269621"/>
    <lineage>
        <taxon>Eukaryota</taxon>
        <taxon>Fungi</taxon>
        <taxon>Dikarya</taxon>
        <taxon>Basidiomycota</taxon>
        <taxon>Pucciniomycotina</taxon>
        <taxon>Microbotryomycetes</taxon>
        <taxon>Microbotryales</taxon>
        <taxon>Microbotryaceae</taxon>
        <taxon>Microbotryum</taxon>
    </lineage>
</organism>
<dbReference type="AlphaFoldDB" id="A0A238FDG4"/>
<evidence type="ECO:0000313" key="15">
    <source>
        <dbReference type="Proteomes" id="UP000198372"/>
    </source>
</evidence>
<keyword evidence="3 11" id="KW-0812">Transmembrane</keyword>
<comment type="subcellular location">
    <subcellularLocation>
        <location evidence="1">Membrane</location>
        <topology evidence="1">Multi-pass membrane protein</topology>
    </subcellularLocation>
</comment>
<accession>A0A238FDG4</accession>
<sequence>MLDCTRASQQASSRKVAPTPPTTAWADPTSSSGPSPNREKKKRPRIIGIREHIRNIEEKKLQQTGPDSWLTRKFAVGLVVGMFGYSYYVYVVRMCVKMVRLDQDRQGGRAQGVVYLVLYHFFFFMFVWCYMRIINISPGFARDYVPQTEPPQEEEQLVQVEGYRFENLRPSANEPPPRTSVDANGHGTNAIDLERATTARPEAVPVSAVRDDEANEDPALSALGPAAASLAAAISTHDSEQPEEPTTSPPKTSTSTIGDSTTARGTQPDSNPSFTTFSTTNAPAGPSYPPKPHTPSLPPSRTSHESTSRSYLDFPEPTEDYKPAPPKVIFERTPPTAPVLTERYRYDSREGYLRPFRSHRCKHCAAVVLSELVRMEDLSQMMNDATNGQDVHSSAEMDHHCPWIGTCVGARNYKYFYNFLQWSTLYTLYVFLTLLIGIASPSNPLMNLSIDAQQIVILCLSALFTFFVTSLLIMHTRLILLNMTTIEQMGMERIKSMENRRLAREFGTFGFNKMRKVRKEWDREWGRLGKEGNLWWLGSRGNNWRMVMGKGKWGWFLPIPATPKMDDGLSYVPNPRFSKEGVWMKREQWPKDFQ</sequence>
<dbReference type="EC" id="2.3.1.225" evidence="11"/>
<keyword evidence="8 11" id="KW-0012">Acyltransferase</keyword>
<evidence type="ECO:0000256" key="6">
    <source>
        <dbReference type="ARBA" id="ARBA00023139"/>
    </source>
</evidence>
<dbReference type="STRING" id="269621.A0A238FDG4"/>
<evidence type="ECO:0000256" key="10">
    <source>
        <dbReference type="ARBA" id="ARBA00048048"/>
    </source>
</evidence>
<evidence type="ECO:0000313" key="14">
    <source>
        <dbReference type="EMBL" id="SCV71227.1"/>
    </source>
</evidence>
<proteinExistence type="inferred from homology"/>
<dbReference type="OrthoDB" id="1436450at2759"/>
<feature type="domain" description="Palmitoyltransferase DHHC" evidence="13">
    <location>
        <begin position="396"/>
        <end position="489"/>
    </location>
</feature>